<dbReference type="Gene3D" id="3.10.129.10">
    <property type="entry name" value="Hotdog Thioesterase"/>
    <property type="match status" value="1"/>
</dbReference>
<proteinExistence type="predicted"/>
<dbReference type="EMBL" id="LSNE01000005">
    <property type="protein sequence ID" value="KXI29327.1"/>
    <property type="molecule type" value="Genomic_DNA"/>
</dbReference>
<organism evidence="2 3">
    <name type="scientific">Paraglaciecola hydrolytica</name>
    <dbReference type="NCBI Taxonomy" id="1799789"/>
    <lineage>
        <taxon>Bacteria</taxon>
        <taxon>Pseudomonadati</taxon>
        <taxon>Pseudomonadota</taxon>
        <taxon>Gammaproteobacteria</taxon>
        <taxon>Alteromonadales</taxon>
        <taxon>Alteromonadaceae</taxon>
        <taxon>Paraglaciecola</taxon>
    </lineage>
</organism>
<dbReference type="InterPro" id="IPR016962">
    <property type="entry name" value="Dehydrase_ECs4332_prd"/>
</dbReference>
<dbReference type="STRING" id="1799789.AX660_14390"/>
<comment type="caution">
    <text evidence="2">The sequence shown here is derived from an EMBL/GenBank/DDBJ whole genome shotgun (WGS) entry which is preliminary data.</text>
</comment>
<accession>A0A136A298</accession>
<dbReference type="RefSeq" id="WP_068376586.1">
    <property type="nucleotide sequence ID" value="NZ_LSNE01000005.1"/>
</dbReference>
<evidence type="ECO:0000259" key="1">
    <source>
        <dbReference type="Pfam" id="PF22818"/>
    </source>
</evidence>
<protein>
    <submittedName>
        <fullName evidence="2">Acyl-CoA synthetase</fullName>
    </submittedName>
</protein>
<dbReference type="AlphaFoldDB" id="A0A136A298"/>
<reference evidence="3" key="1">
    <citation type="submission" date="2016-02" db="EMBL/GenBank/DDBJ databases">
        <authorList>
            <person name="Schultz-Johansen M."/>
            <person name="Glaring M.A."/>
            <person name="Bech P.K."/>
            <person name="Stougaard P."/>
        </authorList>
    </citation>
    <scope>NUCLEOTIDE SEQUENCE [LARGE SCALE GENOMIC DNA]</scope>
    <source>
        <strain evidence="3">S66</strain>
    </source>
</reference>
<dbReference type="PIRSF" id="PIRSF030962">
    <property type="entry name" value="Dehydrase_ECs4332_prd"/>
    <property type="match status" value="1"/>
</dbReference>
<dbReference type="InterPro" id="IPR029069">
    <property type="entry name" value="HotDog_dom_sf"/>
</dbReference>
<name>A0A136A298_9ALTE</name>
<feature type="domain" description="ApeI dehydratase-like" evidence="1">
    <location>
        <begin position="14"/>
        <end position="112"/>
    </location>
</feature>
<evidence type="ECO:0000313" key="2">
    <source>
        <dbReference type="EMBL" id="KXI29327.1"/>
    </source>
</evidence>
<sequence length="116" mass="13202">MTEFVHHAEILAVDKQQNSLDLQLLVPENLYYFQGHFPAAPVLPGVVLTHWVFEYITQYFGKSALEFQGLSALKFQIIIRPGYLLNLKLTQVNETKYSFSFSSAHGQHASGKVLFE</sequence>
<keyword evidence="3" id="KW-1185">Reference proteome</keyword>
<dbReference type="Proteomes" id="UP000070299">
    <property type="component" value="Unassembled WGS sequence"/>
</dbReference>
<dbReference type="InterPro" id="IPR054545">
    <property type="entry name" value="ApeI-like"/>
</dbReference>
<dbReference type="Pfam" id="PF22818">
    <property type="entry name" value="ApeI-like"/>
    <property type="match status" value="1"/>
</dbReference>
<evidence type="ECO:0000313" key="3">
    <source>
        <dbReference type="Proteomes" id="UP000070299"/>
    </source>
</evidence>
<dbReference type="SUPFAM" id="SSF54637">
    <property type="entry name" value="Thioesterase/thiol ester dehydrase-isomerase"/>
    <property type="match status" value="1"/>
</dbReference>
<dbReference type="OrthoDB" id="9812842at2"/>
<gene>
    <name evidence="2" type="ORF">AX660_14390</name>
</gene>